<dbReference type="InterPro" id="IPR027056">
    <property type="entry name" value="Gluconate_2DH_su3"/>
</dbReference>
<name>A0A2S7T9D6_9FLAO</name>
<keyword evidence="3" id="KW-1185">Reference proteome</keyword>
<dbReference type="Pfam" id="PF13618">
    <property type="entry name" value="Gluconate_2-dh3"/>
    <property type="match status" value="1"/>
</dbReference>
<dbReference type="EMBL" id="MQVX01000001">
    <property type="protein sequence ID" value="PQJ16540.1"/>
    <property type="molecule type" value="Genomic_DNA"/>
</dbReference>
<dbReference type="AlphaFoldDB" id="A0A2S7T9D6"/>
<proteinExistence type="predicted"/>
<gene>
    <name evidence="2" type="ORF">BST99_13165</name>
</gene>
<accession>A0A2S7T9D6</accession>
<evidence type="ECO:0000313" key="2">
    <source>
        <dbReference type="EMBL" id="PQJ16540.1"/>
    </source>
</evidence>
<dbReference type="Proteomes" id="UP000239366">
    <property type="component" value="Unassembled WGS sequence"/>
</dbReference>
<organism evidence="2 3">
    <name type="scientific">Aureicoccus marinus</name>
    <dbReference type="NCBI Taxonomy" id="754435"/>
    <lineage>
        <taxon>Bacteria</taxon>
        <taxon>Pseudomonadati</taxon>
        <taxon>Bacteroidota</taxon>
        <taxon>Flavobacteriia</taxon>
        <taxon>Flavobacteriales</taxon>
        <taxon>Flavobacteriaceae</taxon>
        <taxon>Aureicoccus</taxon>
    </lineage>
</organism>
<sequence>MKRRNVLKGILGVTGTTIIAGSCGYAYVKNPSGYNREAIVEFQDLLAEIVDVIIPPSKTPGGKEARAYLFITSFMKHCATDKEYRNFYNGLVDFQEFTLRNSSNEYALCTLKEQTKLLEQFIEENKSHGTISKIKEKLRGKSFVQLLRKLTVEGYCQSQIGATVHLAYQPIPGQYNAIIPLEPNQPCWATK</sequence>
<evidence type="ECO:0000256" key="1">
    <source>
        <dbReference type="SAM" id="Phobius"/>
    </source>
</evidence>
<keyword evidence="1" id="KW-0472">Membrane</keyword>
<keyword evidence="1" id="KW-0812">Transmembrane</keyword>
<protein>
    <recommendedName>
        <fullName evidence="4">Twin-arginine translocation pathway signal protein</fullName>
    </recommendedName>
</protein>
<evidence type="ECO:0008006" key="4">
    <source>
        <dbReference type="Google" id="ProtNLM"/>
    </source>
</evidence>
<dbReference type="PROSITE" id="PS51257">
    <property type="entry name" value="PROKAR_LIPOPROTEIN"/>
    <property type="match status" value="1"/>
</dbReference>
<dbReference type="OrthoDB" id="6385145at2"/>
<reference evidence="3" key="1">
    <citation type="submission" date="2016-11" db="EMBL/GenBank/DDBJ databases">
        <title>Trade-off between light-utilization and light-protection in marine flavobacteria.</title>
        <authorList>
            <person name="Kumagai Y."/>
            <person name="Yoshizawa S."/>
            <person name="Kogure K."/>
        </authorList>
    </citation>
    <scope>NUCLEOTIDE SEQUENCE [LARGE SCALE GENOMIC DNA]</scope>
    <source>
        <strain evidence="3">SG-18</strain>
    </source>
</reference>
<dbReference type="RefSeq" id="WP_105002210.1">
    <property type="nucleotide sequence ID" value="NZ_MQVX01000001.1"/>
</dbReference>
<keyword evidence="1" id="KW-1133">Transmembrane helix</keyword>
<evidence type="ECO:0000313" key="3">
    <source>
        <dbReference type="Proteomes" id="UP000239366"/>
    </source>
</evidence>
<comment type="caution">
    <text evidence="2">The sequence shown here is derived from an EMBL/GenBank/DDBJ whole genome shotgun (WGS) entry which is preliminary data.</text>
</comment>
<feature type="transmembrane region" description="Helical" evidence="1">
    <location>
        <begin position="7"/>
        <end position="28"/>
    </location>
</feature>